<evidence type="ECO:0000313" key="1">
    <source>
        <dbReference type="EMBL" id="MBC8334743.1"/>
    </source>
</evidence>
<proteinExistence type="predicted"/>
<name>A0A8J6NJW4_9CHLR</name>
<dbReference type="Proteomes" id="UP000614469">
    <property type="component" value="Unassembled WGS sequence"/>
</dbReference>
<organism evidence="1 2">
    <name type="scientific">Candidatus Desulfolinea nitratireducens</name>
    <dbReference type="NCBI Taxonomy" id="2841698"/>
    <lineage>
        <taxon>Bacteria</taxon>
        <taxon>Bacillati</taxon>
        <taxon>Chloroflexota</taxon>
        <taxon>Anaerolineae</taxon>
        <taxon>Anaerolineales</taxon>
        <taxon>Anaerolineales incertae sedis</taxon>
        <taxon>Candidatus Desulfolinea</taxon>
    </lineage>
</organism>
<reference evidence="1 2" key="1">
    <citation type="submission" date="2020-08" db="EMBL/GenBank/DDBJ databases">
        <title>Bridging the membrane lipid divide: bacteria of the FCB group superphylum have the potential to synthesize archaeal ether lipids.</title>
        <authorList>
            <person name="Villanueva L."/>
            <person name="Von Meijenfeldt F.A.B."/>
            <person name="Westbye A.B."/>
            <person name="Yadav S."/>
            <person name="Hopmans E.C."/>
            <person name="Dutilh B.E."/>
            <person name="Sinninghe Damste J.S."/>
        </authorList>
    </citation>
    <scope>NUCLEOTIDE SEQUENCE [LARGE SCALE GENOMIC DNA]</scope>
    <source>
        <strain evidence="1">NIOZ-UU36</strain>
    </source>
</reference>
<evidence type="ECO:0000313" key="2">
    <source>
        <dbReference type="Proteomes" id="UP000614469"/>
    </source>
</evidence>
<comment type="caution">
    <text evidence="1">The sequence shown here is derived from an EMBL/GenBank/DDBJ whole genome shotgun (WGS) entry which is preliminary data.</text>
</comment>
<gene>
    <name evidence="1" type="ORF">H8E29_05720</name>
</gene>
<dbReference type="AlphaFoldDB" id="A0A8J6NJW4"/>
<dbReference type="EMBL" id="JACNJN010000077">
    <property type="protein sequence ID" value="MBC8334743.1"/>
    <property type="molecule type" value="Genomic_DNA"/>
</dbReference>
<accession>A0A8J6NJW4</accession>
<sequence>MILILSLINRIKEFTKTIFNRFKFTITPQKNDVPKIDEEIINNKVALLKSLGDRIHSDVLFCKNFLQSDRPVIEKKWVEGFRSACNYSLMLIKSFITSVNEYRNLSIEQFSYYVGKIAVQHLLEVVNVFEQILNEFLVENEDIKELVQSRINKKIAIIEENWNSESKGKGKKLRANLINQYKNKIYEMSFIRDTLRSKNIIDDTDFQLWSFAWDIRNSMHRNFTAIKDINFDYPDIRTGKIYHFNFKKGEELYHPQDLISHYIITEQLLFIMLKILTSFRYEEE</sequence>
<protein>
    <submittedName>
        <fullName evidence="1">Uncharacterized protein</fullName>
    </submittedName>
</protein>